<dbReference type="GO" id="GO:0005886">
    <property type="term" value="C:plasma membrane"/>
    <property type="evidence" value="ECO:0007669"/>
    <property type="project" value="TreeGrafter"/>
</dbReference>
<dbReference type="SUPFAM" id="SSF52343">
    <property type="entry name" value="Ferredoxin reductase-like, C-terminal NADP-linked domain"/>
    <property type="match status" value="1"/>
</dbReference>
<evidence type="ECO:0000256" key="12">
    <source>
        <dbReference type="SAM" id="Phobius"/>
    </source>
</evidence>
<evidence type="ECO:0000256" key="1">
    <source>
        <dbReference type="ARBA" id="ARBA00004141"/>
    </source>
</evidence>
<feature type="transmembrane region" description="Helical" evidence="12">
    <location>
        <begin position="342"/>
        <end position="360"/>
    </location>
</feature>
<dbReference type="Gene3D" id="3.40.50.80">
    <property type="entry name" value="Nucleotide-binding domain of ferredoxin-NADP reductase (FNR) module"/>
    <property type="match status" value="1"/>
</dbReference>
<evidence type="ECO:0000256" key="3">
    <source>
        <dbReference type="ARBA" id="ARBA00022448"/>
    </source>
</evidence>
<gene>
    <name evidence="14" type="ORF">M407DRAFT_168104</name>
</gene>
<evidence type="ECO:0000256" key="11">
    <source>
        <dbReference type="SAM" id="MobiDB-lite"/>
    </source>
</evidence>
<dbReference type="InterPro" id="IPR039261">
    <property type="entry name" value="FNR_nucleotide-bd"/>
</dbReference>
<dbReference type="PANTHER" id="PTHR32361:SF9">
    <property type="entry name" value="FERRIC REDUCTASE TRANSMEMBRANE COMPONENT 3-RELATED"/>
    <property type="match status" value="1"/>
</dbReference>
<dbReference type="InterPro" id="IPR013130">
    <property type="entry name" value="Fe3_Rdtase_TM_dom"/>
</dbReference>
<evidence type="ECO:0000256" key="9">
    <source>
        <dbReference type="ARBA" id="ARBA00023136"/>
    </source>
</evidence>
<dbReference type="InterPro" id="IPR051410">
    <property type="entry name" value="Ferric/Cupric_Reductase"/>
</dbReference>
<keyword evidence="5" id="KW-0249">Electron transport</keyword>
<evidence type="ECO:0000256" key="4">
    <source>
        <dbReference type="ARBA" id="ARBA00022692"/>
    </source>
</evidence>
<dbReference type="Pfam" id="PF08030">
    <property type="entry name" value="NAD_binding_6"/>
    <property type="match status" value="1"/>
</dbReference>
<feature type="transmembrane region" description="Helical" evidence="12">
    <location>
        <begin position="245"/>
        <end position="269"/>
    </location>
</feature>
<reference evidence="14 15" key="1">
    <citation type="submission" date="2014-04" db="EMBL/GenBank/DDBJ databases">
        <authorList>
            <consortium name="DOE Joint Genome Institute"/>
            <person name="Kuo A."/>
            <person name="Girlanda M."/>
            <person name="Perotto S."/>
            <person name="Kohler A."/>
            <person name="Nagy L.G."/>
            <person name="Floudas D."/>
            <person name="Copeland A."/>
            <person name="Barry K.W."/>
            <person name="Cichocki N."/>
            <person name="Veneault-Fourrey C."/>
            <person name="LaButti K."/>
            <person name="Lindquist E.A."/>
            <person name="Lipzen A."/>
            <person name="Lundell T."/>
            <person name="Morin E."/>
            <person name="Murat C."/>
            <person name="Sun H."/>
            <person name="Tunlid A."/>
            <person name="Henrissat B."/>
            <person name="Grigoriev I.V."/>
            <person name="Hibbett D.S."/>
            <person name="Martin F."/>
            <person name="Nordberg H.P."/>
            <person name="Cantor M.N."/>
            <person name="Hua S.X."/>
        </authorList>
    </citation>
    <scope>NUCLEOTIDE SEQUENCE [LARGE SCALE GENOMIC DNA]</scope>
    <source>
        <strain evidence="14 15">MUT 4182</strain>
    </source>
</reference>
<keyword evidence="9 12" id="KW-0472">Membrane</keyword>
<evidence type="ECO:0000259" key="13">
    <source>
        <dbReference type="PROSITE" id="PS51384"/>
    </source>
</evidence>
<dbReference type="EMBL" id="KN823350">
    <property type="protein sequence ID" value="KIO17723.1"/>
    <property type="molecule type" value="Genomic_DNA"/>
</dbReference>
<dbReference type="InterPro" id="IPR013121">
    <property type="entry name" value="Fe_red_NAD-bd_6"/>
</dbReference>
<accession>A0A0C3K8G4</accession>
<comment type="subcellular location">
    <subcellularLocation>
        <location evidence="1">Membrane</location>
        <topology evidence="1">Multi-pass membrane protein</topology>
    </subcellularLocation>
</comment>
<dbReference type="HOGENOM" id="CLU_017408_1_1_1"/>
<dbReference type="GO" id="GO:0000293">
    <property type="term" value="F:ferric-chelate reductase activity"/>
    <property type="evidence" value="ECO:0007669"/>
    <property type="project" value="UniProtKB-ARBA"/>
</dbReference>
<evidence type="ECO:0000256" key="8">
    <source>
        <dbReference type="ARBA" id="ARBA00023065"/>
    </source>
</evidence>
<feature type="transmembrane region" description="Helical" evidence="12">
    <location>
        <begin position="281"/>
        <end position="303"/>
    </location>
</feature>
<feature type="region of interest" description="Disordered" evidence="11">
    <location>
        <begin position="1"/>
        <end position="28"/>
    </location>
</feature>
<dbReference type="SFLD" id="SFLDS00052">
    <property type="entry name" value="Ferric_Reductase_Domain"/>
    <property type="match status" value="1"/>
</dbReference>
<dbReference type="SFLD" id="SFLDG01168">
    <property type="entry name" value="Ferric_reductase_subgroup_(FRE"/>
    <property type="match status" value="1"/>
</dbReference>
<name>A0A0C3K8G4_9AGAM</name>
<dbReference type="STRING" id="1051891.A0A0C3K8G4"/>
<keyword evidence="10" id="KW-0325">Glycoprotein</keyword>
<evidence type="ECO:0000256" key="2">
    <source>
        <dbReference type="ARBA" id="ARBA00006278"/>
    </source>
</evidence>
<dbReference type="AlphaFoldDB" id="A0A0C3K8G4"/>
<dbReference type="GO" id="GO:0006826">
    <property type="term" value="P:iron ion transport"/>
    <property type="evidence" value="ECO:0007669"/>
    <property type="project" value="TreeGrafter"/>
</dbReference>
<dbReference type="Proteomes" id="UP000054248">
    <property type="component" value="Unassembled WGS sequence"/>
</dbReference>
<feature type="transmembrane region" description="Helical" evidence="12">
    <location>
        <begin position="315"/>
        <end position="335"/>
    </location>
</feature>
<organism evidence="14 15">
    <name type="scientific">Tulasnella calospora MUT 4182</name>
    <dbReference type="NCBI Taxonomy" id="1051891"/>
    <lineage>
        <taxon>Eukaryota</taxon>
        <taxon>Fungi</taxon>
        <taxon>Dikarya</taxon>
        <taxon>Basidiomycota</taxon>
        <taxon>Agaricomycotina</taxon>
        <taxon>Agaricomycetes</taxon>
        <taxon>Cantharellales</taxon>
        <taxon>Tulasnellaceae</taxon>
        <taxon>Tulasnella</taxon>
    </lineage>
</organism>
<keyword evidence="6 12" id="KW-1133">Transmembrane helix</keyword>
<feature type="transmembrane region" description="Helical" evidence="12">
    <location>
        <begin position="38"/>
        <end position="62"/>
    </location>
</feature>
<feature type="domain" description="FAD-binding FR-type" evidence="13">
    <location>
        <begin position="371"/>
        <end position="493"/>
    </location>
</feature>
<keyword evidence="3" id="KW-0813">Transport</keyword>
<dbReference type="InterPro" id="IPR013112">
    <property type="entry name" value="FAD-bd_8"/>
</dbReference>
<evidence type="ECO:0000256" key="10">
    <source>
        <dbReference type="ARBA" id="ARBA00023180"/>
    </source>
</evidence>
<dbReference type="GO" id="GO:0015677">
    <property type="term" value="P:copper ion import"/>
    <property type="evidence" value="ECO:0007669"/>
    <property type="project" value="TreeGrafter"/>
</dbReference>
<keyword evidence="8" id="KW-0406">Ion transport</keyword>
<sequence>MSSNSTNTNSTAATGGTGPSSSGGKSSTSMVIPNNETFAALFGLSLLFVIVFFAVLTVPRLLASLHHQRGKAFFREGWLLKPKKSAAARAKDALRRSVFLPPAQPTRQPTLRRGLVTSPAPFANDIDYSDEGHGVPASASVNIEGGGARPMSVAEEEGKYPAHLRTLVRHHREVRSAGAPAHVPSTSTILRSLPFAPWFSRPFFPNHVDGASNGQACMYLLYAAGFIVVAFLMTSGTGNLKRSGWLVIVQTPLVVSLGSKNSLVGFFLGRGYEKINFFHRWMGQLMFIASLYHVIGYLILWIRRNVEARQSATHIEAWAAFAGFAMIGVFSLPVFRRSSYRLFFNAHWIGYLTYLIAICYHVEEALYWSLATFFILGLDYICRLFKSHFTTVTLTALPDFGATRIEVPRLTRGWKAGQHVRLRAFTFKLGLFAFAEAHPFTIASVSETRNGQGVILYVKSAGNWTKKLYDAAAEPGKGGLENGNGTFLNFNASLASLETLGREEAAEGKGPALDDEKGLPAAATTSTRTLVGFGSGTTMKMVVEGPYGGPCGHMMRSSFTSSFVVAGGSGITYGLSVVEELIRDVEKLQSRTRLIGLYWIVTDPACLIPLLPTLTSLSNRVSYIPTLRFTLTVHYTRAVSPAFSAKVKSLPGGGLPRDIHLEPGRPNFKTAVEDFVKWKTNRLARGSDGLSGVLVGICGPGALARSVREGVDALDDDLRRSVGGVEIEEETFNW</sequence>
<keyword evidence="4 12" id="KW-0812">Transmembrane</keyword>
<keyword evidence="7" id="KW-0560">Oxidoreductase</keyword>
<evidence type="ECO:0000256" key="5">
    <source>
        <dbReference type="ARBA" id="ARBA00022982"/>
    </source>
</evidence>
<protein>
    <recommendedName>
        <fullName evidence="13">FAD-binding FR-type domain-containing protein</fullName>
    </recommendedName>
</protein>
<evidence type="ECO:0000313" key="14">
    <source>
        <dbReference type="EMBL" id="KIO17723.1"/>
    </source>
</evidence>
<dbReference type="OrthoDB" id="17725at2759"/>
<dbReference type="InterPro" id="IPR017927">
    <property type="entry name" value="FAD-bd_FR_type"/>
</dbReference>
<evidence type="ECO:0000256" key="6">
    <source>
        <dbReference type="ARBA" id="ARBA00022989"/>
    </source>
</evidence>
<dbReference type="GO" id="GO:0006879">
    <property type="term" value="P:intracellular iron ion homeostasis"/>
    <property type="evidence" value="ECO:0007669"/>
    <property type="project" value="TreeGrafter"/>
</dbReference>
<reference evidence="15" key="2">
    <citation type="submission" date="2015-01" db="EMBL/GenBank/DDBJ databases">
        <title>Evolutionary Origins and Diversification of the Mycorrhizal Mutualists.</title>
        <authorList>
            <consortium name="DOE Joint Genome Institute"/>
            <consortium name="Mycorrhizal Genomics Consortium"/>
            <person name="Kohler A."/>
            <person name="Kuo A."/>
            <person name="Nagy L.G."/>
            <person name="Floudas D."/>
            <person name="Copeland A."/>
            <person name="Barry K.W."/>
            <person name="Cichocki N."/>
            <person name="Veneault-Fourrey C."/>
            <person name="LaButti K."/>
            <person name="Lindquist E.A."/>
            <person name="Lipzen A."/>
            <person name="Lundell T."/>
            <person name="Morin E."/>
            <person name="Murat C."/>
            <person name="Riley R."/>
            <person name="Ohm R."/>
            <person name="Sun H."/>
            <person name="Tunlid A."/>
            <person name="Henrissat B."/>
            <person name="Grigoriev I.V."/>
            <person name="Hibbett D.S."/>
            <person name="Martin F."/>
        </authorList>
    </citation>
    <scope>NUCLEOTIDE SEQUENCE [LARGE SCALE GENOMIC DNA]</scope>
    <source>
        <strain evidence="15">MUT 4182</strain>
    </source>
</reference>
<dbReference type="Pfam" id="PF01794">
    <property type="entry name" value="Ferric_reduct"/>
    <property type="match status" value="1"/>
</dbReference>
<dbReference type="PANTHER" id="PTHR32361">
    <property type="entry name" value="FERRIC/CUPRIC REDUCTASE TRANSMEMBRANE COMPONENT"/>
    <property type="match status" value="1"/>
</dbReference>
<proteinExistence type="inferred from homology"/>
<keyword evidence="15" id="KW-1185">Reference proteome</keyword>
<evidence type="ECO:0000313" key="15">
    <source>
        <dbReference type="Proteomes" id="UP000054248"/>
    </source>
</evidence>
<dbReference type="Pfam" id="PF08022">
    <property type="entry name" value="FAD_binding_8"/>
    <property type="match status" value="1"/>
</dbReference>
<dbReference type="CDD" id="cd06186">
    <property type="entry name" value="NOX_Duox_like_FAD_NADP"/>
    <property type="match status" value="1"/>
</dbReference>
<feature type="transmembrane region" description="Helical" evidence="12">
    <location>
        <begin position="216"/>
        <end position="233"/>
    </location>
</feature>
<comment type="similarity">
    <text evidence="2">Belongs to the ferric reductase (FRE) family.</text>
</comment>
<evidence type="ECO:0000256" key="7">
    <source>
        <dbReference type="ARBA" id="ARBA00023002"/>
    </source>
</evidence>
<dbReference type="PROSITE" id="PS51384">
    <property type="entry name" value="FAD_FR"/>
    <property type="match status" value="1"/>
</dbReference>